<feature type="region of interest" description="Disordered" evidence="1">
    <location>
        <begin position="280"/>
        <end position="302"/>
    </location>
</feature>
<evidence type="ECO:0000313" key="3">
    <source>
        <dbReference type="Proteomes" id="UP000217994"/>
    </source>
</evidence>
<proteinExistence type="predicted"/>
<feature type="compositionally biased region" description="Basic and acidic residues" evidence="1">
    <location>
        <begin position="280"/>
        <end position="291"/>
    </location>
</feature>
<evidence type="ECO:0000256" key="1">
    <source>
        <dbReference type="SAM" id="MobiDB-lite"/>
    </source>
</evidence>
<dbReference type="AlphaFoldDB" id="A0A2A4FA74"/>
<organism evidence="2 3">
    <name type="scientific">Burkholderia ubonensis subsp. mesacidophila</name>
    <dbReference type="NCBI Taxonomy" id="265293"/>
    <lineage>
        <taxon>Bacteria</taxon>
        <taxon>Pseudomonadati</taxon>
        <taxon>Pseudomonadota</taxon>
        <taxon>Betaproteobacteria</taxon>
        <taxon>Burkholderiales</taxon>
        <taxon>Burkholderiaceae</taxon>
        <taxon>Burkholderia</taxon>
        <taxon>Burkholderia cepacia complex</taxon>
    </lineage>
</organism>
<sequence length="302" mass="31817">MRKTPTVSETDQNVIVDGLTKSALDRIRQTIDEMVNVAVGDTLPNSLKAALGMPELGRRQAFRVLLQQNLGDTRQMREVSAELRARIGEMVEPFAAEYEIDNTTVLALFRADLESGGGIANRVDPDSEIRGHMAELQRLESALAALAKARGTISTQAIVAGAYTREELAAVVAMQGLDTEFLFKAEAAAGEPADAHGDAASQLAVGNVIAMVAYRSSGEGRGPADEGAPETAALSPELAEALDRLVAQGVIGQDAAQAIVLAANLDAVLSDESEFELQVDGHGDDLGETLKKSNAAKSVPKL</sequence>
<comment type="caution">
    <text evidence="2">The sequence shown here is derived from an EMBL/GenBank/DDBJ whole genome shotgun (WGS) entry which is preliminary data.</text>
</comment>
<dbReference type="Proteomes" id="UP000217994">
    <property type="component" value="Unassembled WGS sequence"/>
</dbReference>
<dbReference type="EMBL" id="MTZU01000071">
    <property type="protein sequence ID" value="PCE30035.1"/>
    <property type="molecule type" value="Genomic_DNA"/>
</dbReference>
<protein>
    <submittedName>
        <fullName evidence="2">Uncharacterized protein</fullName>
    </submittedName>
</protein>
<gene>
    <name evidence="2" type="ORF">BZL54_23000</name>
</gene>
<name>A0A2A4FA74_9BURK</name>
<evidence type="ECO:0000313" key="2">
    <source>
        <dbReference type="EMBL" id="PCE30035.1"/>
    </source>
</evidence>
<reference evidence="2 3" key="1">
    <citation type="submission" date="2017-01" db="EMBL/GenBank/DDBJ databases">
        <title>Whole-Genome Shotgun Sequencing of Two beta-Proteobacterial Species in Search of the Bulgecin Biosynthetic Cluster.</title>
        <authorList>
            <person name="Horsman M.E."/>
            <person name="Marous D.R."/>
            <person name="Li R."/>
            <person name="Oliver R.A."/>
            <person name="Byun B."/>
            <person name="Emrich S.J."/>
            <person name="Boggess B."/>
            <person name="Townsend C.A."/>
            <person name="Mobashery S."/>
        </authorList>
    </citation>
    <scope>NUCLEOTIDE SEQUENCE [LARGE SCALE GENOMIC DNA]</scope>
    <source>
        <strain evidence="2 3">ATCC 31433</strain>
    </source>
</reference>
<accession>A0A2A4FA74</accession>